<protein>
    <submittedName>
        <fullName evidence="1">Uncharacterized protein</fullName>
    </submittedName>
</protein>
<comment type="caution">
    <text evidence="1">The sequence shown here is derived from an EMBL/GenBank/DDBJ whole genome shotgun (WGS) entry which is preliminary data.</text>
</comment>
<gene>
    <name evidence="1" type="ORF">CCACVL1_20318</name>
</gene>
<dbReference type="Gramene" id="OMO67777">
    <property type="protein sequence ID" value="OMO67777"/>
    <property type="gene ID" value="CCACVL1_20318"/>
</dbReference>
<dbReference type="Proteomes" id="UP000188268">
    <property type="component" value="Unassembled WGS sequence"/>
</dbReference>
<dbReference type="EMBL" id="AWWV01012371">
    <property type="protein sequence ID" value="OMO67777.1"/>
    <property type="molecule type" value="Genomic_DNA"/>
</dbReference>
<accession>A0A1R3HBP8</accession>
<evidence type="ECO:0000313" key="1">
    <source>
        <dbReference type="EMBL" id="OMO67777.1"/>
    </source>
</evidence>
<evidence type="ECO:0000313" key="2">
    <source>
        <dbReference type="Proteomes" id="UP000188268"/>
    </source>
</evidence>
<name>A0A1R3HBP8_COCAP</name>
<keyword evidence="2" id="KW-1185">Reference proteome</keyword>
<proteinExistence type="predicted"/>
<sequence>MEGFDANDSRGPGLTFRFMIASD</sequence>
<organism evidence="1 2">
    <name type="scientific">Corchorus capsularis</name>
    <name type="common">Jute</name>
    <dbReference type="NCBI Taxonomy" id="210143"/>
    <lineage>
        <taxon>Eukaryota</taxon>
        <taxon>Viridiplantae</taxon>
        <taxon>Streptophyta</taxon>
        <taxon>Embryophyta</taxon>
        <taxon>Tracheophyta</taxon>
        <taxon>Spermatophyta</taxon>
        <taxon>Magnoliopsida</taxon>
        <taxon>eudicotyledons</taxon>
        <taxon>Gunneridae</taxon>
        <taxon>Pentapetalae</taxon>
        <taxon>rosids</taxon>
        <taxon>malvids</taxon>
        <taxon>Malvales</taxon>
        <taxon>Malvaceae</taxon>
        <taxon>Grewioideae</taxon>
        <taxon>Apeibeae</taxon>
        <taxon>Corchorus</taxon>
    </lineage>
</organism>
<dbReference type="AlphaFoldDB" id="A0A1R3HBP8"/>
<reference evidence="1 2" key="1">
    <citation type="submission" date="2013-09" db="EMBL/GenBank/DDBJ databases">
        <title>Corchorus capsularis genome sequencing.</title>
        <authorList>
            <person name="Alam M."/>
            <person name="Haque M.S."/>
            <person name="Islam M.S."/>
            <person name="Emdad E.M."/>
            <person name="Islam M.M."/>
            <person name="Ahmed B."/>
            <person name="Halim A."/>
            <person name="Hossen Q.M.M."/>
            <person name="Hossain M.Z."/>
            <person name="Ahmed R."/>
            <person name="Khan M.M."/>
            <person name="Islam R."/>
            <person name="Rashid M.M."/>
            <person name="Khan S.A."/>
            <person name="Rahman M.S."/>
            <person name="Alam M."/>
        </authorList>
    </citation>
    <scope>NUCLEOTIDE SEQUENCE [LARGE SCALE GENOMIC DNA]</scope>
    <source>
        <strain evidence="2">cv. CVL-1</strain>
        <tissue evidence="1">Whole seedling</tissue>
    </source>
</reference>